<dbReference type="PANTHER" id="PTHR43047">
    <property type="entry name" value="TWO-COMPONENT HISTIDINE PROTEIN KINASE"/>
    <property type="match status" value="1"/>
</dbReference>
<keyword evidence="5" id="KW-0997">Cell inner membrane</keyword>
<organism evidence="20 21">
    <name type="scientific">Sediminicoccus rosea</name>
    <dbReference type="NCBI Taxonomy" id="1225128"/>
    <lineage>
        <taxon>Bacteria</taxon>
        <taxon>Pseudomonadati</taxon>
        <taxon>Pseudomonadota</taxon>
        <taxon>Alphaproteobacteria</taxon>
        <taxon>Acetobacterales</taxon>
        <taxon>Roseomonadaceae</taxon>
        <taxon>Sediminicoccus</taxon>
    </lineage>
</organism>
<dbReference type="SUPFAM" id="SSF55874">
    <property type="entry name" value="ATPase domain of HSP90 chaperone/DNA topoisomerase II/histidine kinase"/>
    <property type="match status" value="1"/>
</dbReference>
<dbReference type="Pfam" id="PF00072">
    <property type="entry name" value="Response_reg"/>
    <property type="match status" value="1"/>
</dbReference>
<dbReference type="InterPro" id="IPR001789">
    <property type="entry name" value="Sig_transdc_resp-reg_receiver"/>
</dbReference>
<dbReference type="PRINTS" id="PR00344">
    <property type="entry name" value="BCTRLSENSOR"/>
</dbReference>
<dbReference type="SMART" id="SM00388">
    <property type="entry name" value="HisKA"/>
    <property type="match status" value="1"/>
</dbReference>
<keyword evidence="6 15" id="KW-0597">Phosphoprotein</keyword>
<dbReference type="Gene3D" id="1.20.120.160">
    <property type="entry name" value="HPT domain"/>
    <property type="match status" value="1"/>
</dbReference>
<dbReference type="InterPro" id="IPR004358">
    <property type="entry name" value="Sig_transdc_His_kin-like_C"/>
</dbReference>
<feature type="modified residue" description="Phosphohistidine" evidence="14">
    <location>
        <position position="1227"/>
    </location>
</feature>
<evidence type="ECO:0000256" key="6">
    <source>
        <dbReference type="ARBA" id="ARBA00022553"/>
    </source>
</evidence>
<evidence type="ECO:0000259" key="17">
    <source>
        <dbReference type="PROSITE" id="PS50109"/>
    </source>
</evidence>
<dbReference type="Pfam" id="PF02518">
    <property type="entry name" value="HATPase_c"/>
    <property type="match status" value="1"/>
</dbReference>
<dbReference type="Pfam" id="PF00512">
    <property type="entry name" value="HisKA"/>
    <property type="match status" value="1"/>
</dbReference>
<dbReference type="InterPro" id="IPR035965">
    <property type="entry name" value="PAS-like_dom_sf"/>
</dbReference>
<feature type="coiled-coil region" evidence="16">
    <location>
        <begin position="240"/>
        <end position="274"/>
    </location>
</feature>
<evidence type="ECO:0000256" key="8">
    <source>
        <dbReference type="ARBA" id="ARBA00022692"/>
    </source>
</evidence>
<dbReference type="SUPFAM" id="SSF55785">
    <property type="entry name" value="PYP-like sensor domain (PAS domain)"/>
    <property type="match status" value="4"/>
</dbReference>
<evidence type="ECO:0000256" key="11">
    <source>
        <dbReference type="ARBA" id="ARBA00022989"/>
    </source>
</evidence>
<evidence type="ECO:0000256" key="16">
    <source>
        <dbReference type="SAM" id="Coils"/>
    </source>
</evidence>
<dbReference type="SMART" id="SM00387">
    <property type="entry name" value="HATPase_c"/>
    <property type="match status" value="1"/>
</dbReference>
<gene>
    <name evidence="20" type="ORF">R9Z33_19250</name>
</gene>
<dbReference type="SUPFAM" id="SSF47384">
    <property type="entry name" value="Homodimeric domain of signal transducing histidine kinase"/>
    <property type="match status" value="1"/>
</dbReference>
<dbReference type="InterPro" id="IPR036097">
    <property type="entry name" value="HisK_dim/P_sf"/>
</dbReference>
<dbReference type="Gene3D" id="3.30.450.20">
    <property type="entry name" value="PAS domain"/>
    <property type="match status" value="5"/>
</dbReference>
<dbReference type="Proteomes" id="UP001305521">
    <property type="component" value="Chromosome"/>
</dbReference>
<dbReference type="EMBL" id="CP137852">
    <property type="protein sequence ID" value="WPB84221.1"/>
    <property type="molecule type" value="Genomic_DNA"/>
</dbReference>
<feature type="domain" description="Histidine kinase" evidence="17">
    <location>
        <begin position="799"/>
        <end position="1019"/>
    </location>
</feature>
<keyword evidence="10" id="KW-0547">Nucleotide-binding</keyword>
<name>A0ABZ0PFF4_9PROT</name>
<dbReference type="EC" id="2.7.13.3" evidence="3"/>
<dbReference type="InterPro" id="IPR005467">
    <property type="entry name" value="His_kinase_dom"/>
</dbReference>
<evidence type="ECO:0000256" key="14">
    <source>
        <dbReference type="PROSITE-ProRule" id="PRU00110"/>
    </source>
</evidence>
<evidence type="ECO:0000256" key="12">
    <source>
        <dbReference type="ARBA" id="ARBA00023012"/>
    </source>
</evidence>
<dbReference type="Pfam" id="PF12860">
    <property type="entry name" value="PAS_7"/>
    <property type="match status" value="5"/>
</dbReference>
<evidence type="ECO:0000256" key="10">
    <source>
        <dbReference type="ARBA" id="ARBA00022840"/>
    </source>
</evidence>
<dbReference type="InterPro" id="IPR036890">
    <property type="entry name" value="HATPase_C_sf"/>
</dbReference>
<dbReference type="SMART" id="SM00448">
    <property type="entry name" value="REC"/>
    <property type="match status" value="1"/>
</dbReference>
<dbReference type="CDD" id="cd00082">
    <property type="entry name" value="HisKA"/>
    <property type="match status" value="1"/>
</dbReference>
<dbReference type="Gene3D" id="3.30.565.10">
    <property type="entry name" value="Histidine kinase-like ATPase, C-terminal domain"/>
    <property type="match status" value="1"/>
</dbReference>
<keyword evidence="12" id="KW-0902">Two-component regulatory system</keyword>
<dbReference type="Pfam" id="PF01627">
    <property type="entry name" value="Hpt"/>
    <property type="match status" value="1"/>
</dbReference>
<dbReference type="InterPro" id="IPR003661">
    <property type="entry name" value="HisK_dim/P_dom"/>
</dbReference>
<evidence type="ECO:0000256" key="1">
    <source>
        <dbReference type="ARBA" id="ARBA00000085"/>
    </source>
</evidence>
<dbReference type="InterPro" id="IPR036641">
    <property type="entry name" value="HPT_dom_sf"/>
</dbReference>
<keyword evidence="10" id="KW-0067">ATP-binding</keyword>
<proteinExistence type="predicted"/>
<evidence type="ECO:0000256" key="9">
    <source>
        <dbReference type="ARBA" id="ARBA00022777"/>
    </source>
</evidence>
<keyword evidence="7" id="KW-0808">Transferase</keyword>
<dbReference type="RefSeq" id="WP_318648177.1">
    <property type="nucleotide sequence ID" value="NZ_CP137852.1"/>
</dbReference>
<evidence type="ECO:0000313" key="20">
    <source>
        <dbReference type="EMBL" id="WPB84221.1"/>
    </source>
</evidence>
<sequence>MPNDAVPMGGADHDAALLDALFALPDAAYLDLDGAGRIRRLADGFARLLRAPPATPGEPLADWLESLLADGVFAMPSALPHLLAPFQAPAGGTARWARADGRALHLTVQALPGGGRLARLAQIRADEESAHELLRSAYLLENVTDAVVLMDPEGTILDNSTGRGDLLGLPDELVKPGRTHQDILRFMHRRGDYGFDQDEDEFVAQRRAMILAAGRFTLPSRMPDGRWAEYNFRPLPNGDLLILVRDVTELRNALAALEAERAEREEERRRATLLLESTEDAILLFDAKGVLLETSRNVDDLYDLPPELFARGATHEGLLRAVHRRGDHGFEETEEQFVGRIRHVVSKPGRRQVVRVLPNGRWVEVTMDTRPDLSLLINVRDITGLKKVQLALESEQQKLRRVMDNMRDGVMLFDTELRWTIVSEPIKRFFDLPEHFGVGTSLREVTRFQTLRGDFGPVPETEEALSEAIEGRIQALLDPGGRRYVRKTANGYWLDIRMQPLPDGGLLAFYRDVTLLKQQEEQVEAERHLLLELLNGLDEAVVLLGPDQSILASNARGTDFLPERPELLAPGGSMREVLRHLYRRGEYGTDLDEEARITERLAFITDPAGQRYTRPAQDGRWVEFQYTPLSGGRTLMQARDVTPLKRGEAEVEEQRALLAEVLNSMDAMVVLLDSESRVVMSNGRGRNLLNIPAELVDEGGSLRESMRYMYRRGDFGFDEPEEHWVDGRVNAVLAGKPVRFTRPAPGGRWLEFSYSPIAKGRIIAQGRDVTALKASEQAAIAAKEAAEAAALAKSSFLAAMSHEIRTPMNGVLGMLEVLGRSELRPEQARSVAVMRESAHSLLRIIDDVLDFSKIEAGRLDVESMPFSLRAMVEGTIETLTPEAKRRGLALFADAAGPGPDWLEGDPTRVRQILFNLVGNALKFTERGFVRISAQAQAEDSRALLTLTVEDSGLGMDEATLARLFQPFTQADSSTTRRFGGTGLGLSIVRRLAELMGGEVRAESQPGRGSRFTVTLRLGVAAAPEVLTAIARGAAPAAAPAPEAAGGVLVVDDHPVNREVMLRQLELLGLTAQTAVDGADALARWREERQSILLLDIHMPVMDGFELARAIRAEEQRAGLPRTTLIAVTANALKGEAERCYAAGMDGFLAKPLHLDGLSRALSRFLPALATEGAAQGGALFDPEALRGLFGQDRARLSSILESFAEQARHDIAAMQAADTAALGQAAHRLKGAARMVGARLLAEQAQAVETAVKEAQEETARAAAATLDRLLGETLEVARPLLDSA</sequence>
<keyword evidence="4" id="KW-1003">Cell membrane</keyword>
<keyword evidence="13" id="KW-0472">Membrane</keyword>
<evidence type="ECO:0000256" key="4">
    <source>
        <dbReference type="ARBA" id="ARBA00022475"/>
    </source>
</evidence>
<keyword evidence="16" id="KW-0175">Coiled coil</keyword>
<feature type="modified residue" description="4-aspartylphosphate" evidence="15">
    <location>
        <position position="1095"/>
    </location>
</feature>
<dbReference type="SUPFAM" id="SSF52172">
    <property type="entry name" value="CheY-like"/>
    <property type="match status" value="1"/>
</dbReference>
<evidence type="ECO:0000313" key="21">
    <source>
        <dbReference type="Proteomes" id="UP001305521"/>
    </source>
</evidence>
<dbReference type="InterPro" id="IPR011006">
    <property type="entry name" value="CheY-like_superfamily"/>
</dbReference>
<keyword evidence="11" id="KW-1133">Transmembrane helix</keyword>
<keyword evidence="21" id="KW-1185">Reference proteome</keyword>
<dbReference type="Gene3D" id="1.10.287.130">
    <property type="match status" value="1"/>
</dbReference>
<feature type="domain" description="HPt" evidence="19">
    <location>
        <begin position="1188"/>
        <end position="1285"/>
    </location>
</feature>
<comment type="catalytic activity">
    <reaction evidence="1">
        <text>ATP + protein L-histidine = ADP + protein N-phospho-L-histidine.</text>
        <dbReference type="EC" id="2.7.13.3"/>
    </reaction>
</comment>
<evidence type="ECO:0000256" key="15">
    <source>
        <dbReference type="PROSITE-ProRule" id="PRU00169"/>
    </source>
</evidence>
<dbReference type="InterPro" id="IPR003594">
    <property type="entry name" value="HATPase_dom"/>
</dbReference>
<evidence type="ECO:0000259" key="19">
    <source>
        <dbReference type="PROSITE" id="PS50894"/>
    </source>
</evidence>
<protein>
    <recommendedName>
        <fullName evidence="3">histidine kinase</fullName>
        <ecNumber evidence="3">2.7.13.3</ecNumber>
    </recommendedName>
</protein>
<evidence type="ECO:0000256" key="13">
    <source>
        <dbReference type="ARBA" id="ARBA00023136"/>
    </source>
</evidence>
<dbReference type="CDD" id="cd17546">
    <property type="entry name" value="REC_hyHK_CKI1_RcsC-like"/>
    <property type="match status" value="1"/>
</dbReference>
<feature type="domain" description="Response regulatory" evidence="18">
    <location>
        <begin position="1046"/>
        <end position="1165"/>
    </location>
</feature>
<dbReference type="SMART" id="SM00091">
    <property type="entry name" value="PAS"/>
    <property type="match status" value="5"/>
</dbReference>
<dbReference type="PROSITE" id="PS50894">
    <property type="entry name" value="HPT"/>
    <property type="match status" value="1"/>
</dbReference>
<keyword evidence="9" id="KW-0418">Kinase</keyword>
<dbReference type="InterPro" id="IPR008207">
    <property type="entry name" value="Sig_transdc_His_kin_Hpt_dom"/>
</dbReference>
<dbReference type="Gene3D" id="3.40.50.2300">
    <property type="match status" value="1"/>
</dbReference>
<evidence type="ECO:0000256" key="3">
    <source>
        <dbReference type="ARBA" id="ARBA00012438"/>
    </source>
</evidence>
<dbReference type="SMART" id="SM00073">
    <property type="entry name" value="HPT"/>
    <property type="match status" value="1"/>
</dbReference>
<evidence type="ECO:0000256" key="2">
    <source>
        <dbReference type="ARBA" id="ARBA00004429"/>
    </source>
</evidence>
<comment type="subcellular location">
    <subcellularLocation>
        <location evidence="2">Cell inner membrane</location>
        <topology evidence="2">Multi-pass membrane protein</topology>
    </subcellularLocation>
</comment>
<evidence type="ECO:0000259" key="18">
    <source>
        <dbReference type="PROSITE" id="PS50110"/>
    </source>
</evidence>
<accession>A0ABZ0PFF4</accession>
<dbReference type="SUPFAM" id="SSF47226">
    <property type="entry name" value="Histidine-containing phosphotransfer domain, HPT domain"/>
    <property type="match status" value="1"/>
</dbReference>
<evidence type="ECO:0000256" key="7">
    <source>
        <dbReference type="ARBA" id="ARBA00022679"/>
    </source>
</evidence>
<dbReference type="PROSITE" id="PS50109">
    <property type="entry name" value="HIS_KIN"/>
    <property type="match status" value="1"/>
</dbReference>
<dbReference type="PROSITE" id="PS50110">
    <property type="entry name" value="RESPONSE_REGULATORY"/>
    <property type="match status" value="1"/>
</dbReference>
<keyword evidence="8" id="KW-0812">Transmembrane</keyword>
<dbReference type="InterPro" id="IPR000014">
    <property type="entry name" value="PAS"/>
</dbReference>
<evidence type="ECO:0000256" key="5">
    <source>
        <dbReference type="ARBA" id="ARBA00022519"/>
    </source>
</evidence>
<dbReference type="CDD" id="cd16922">
    <property type="entry name" value="HATPase_EvgS-ArcB-TorS-like"/>
    <property type="match status" value="1"/>
</dbReference>
<reference evidence="20 21" key="1">
    <citation type="submission" date="2023-11" db="EMBL/GenBank/DDBJ databases">
        <title>Arctic aerobic anoxygenic photoheterotroph Sediminicoccus rosea KRV36 adapts its photosynthesis to long days of polar summer.</title>
        <authorList>
            <person name="Tomasch J."/>
            <person name="Kopejtka K."/>
            <person name="Bily T."/>
            <person name="Gardiner A.T."/>
            <person name="Gardian Z."/>
            <person name="Shivaramu S."/>
            <person name="Koblizek M."/>
            <person name="Engelhardt F."/>
            <person name="Kaftan D."/>
        </authorList>
    </citation>
    <scope>NUCLEOTIDE SEQUENCE [LARGE SCALE GENOMIC DNA]</scope>
    <source>
        <strain evidence="20 21">R-30</strain>
    </source>
</reference>
<feature type="coiled-coil region" evidence="16">
    <location>
        <begin position="1238"/>
        <end position="1265"/>
    </location>
</feature>